<dbReference type="Gene3D" id="1.10.1740.10">
    <property type="match status" value="1"/>
</dbReference>
<dbReference type="STRING" id="927665.HMPREF1535_02118"/>
<accession>A0A0F5JF49</accession>
<dbReference type="Gene3D" id="1.10.10.10">
    <property type="entry name" value="Winged helix-like DNA-binding domain superfamily/Winged helix DNA-binding domain"/>
    <property type="match status" value="1"/>
</dbReference>
<dbReference type="SUPFAM" id="SSF88946">
    <property type="entry name" value="Sigma2 domain of RNA polymerase sigma factors"/>
    <property type="match status" value="1"/>
</dbReference>
<dbReference type="InterPro" id="IPR036388">
    <property type="entry name" value="WH-like_DNA-bd_sf"/>
</dbReference>
<dbReference type="PANTHER" id="PTHR43133:SF46">
    <property type="entry name" value="RNA POLYMERASE SIGMA-70 FACTOR ECF SUBFAMILY"/>
    <property type="match status" value="1"/>
</dbReference>
<dbReference type="GO" id="GO:0006352">
    <property type="term" value="P:DNA-templated transcription initiation"/>
    <property type="evidence" value="ECO:0007669"/>
    <property type="project" value="InterPro"/>
</dbReference>
<evidence type="ECO:0000313" key="10">
    <source>
        <dbReference type="EMBL" id="KKB56145.1"/>
    </source>
</evidence>
<dbReference type="InterPro" id="IPR013249">
    <property type="entry name" value="RNA_pol_sigma70_r4_t2"/>
</dbReference>
<dbReference type="Gene3D" id="2.40.160.20">
    <property type="match status" value="1"/>
</dbReference>
<dbReference type="SUPFAM" id="SSF88659">
    <property type="entry name" value="Sigma3 and sigma4 domains of RNA polymerase sigma factors"/>
    <property type="match status" value="1"/>
</dbReference>
<evidence type="ECO:0000256" key="2">
    <source>
        <dbReference type="ARBA" id="ARBA00023015"/>
    </source>
</evidence>
<sequence>MMLWDMDREDFVDLCKKGDEQALNQLYKTYSGKMMKICLRYVPDRQIAQDLLHDGFIVIFTSIGSLRNPERLESWMGVVMKNIALHYLSQNNMVNTIPLSEMSEEDEPAESPFMADLVSYDRLMELVEGLPDGYSKVFKLAVLEGLPHKEIGDLLHIAPHSSSSQLYRAKALLRKMIVDCRLVIIILLLLLVPLFYNYLPWKKKQQSHQPKMAMRQPKAEKRKEDRQTDSLEQKVCPGTGERSQLPELISASPLADAGKVPPILPVGNITISVPPVNKPLFVSDLPSATISGLCPEGNFVSVQRKKKAGVWKFMLAGSLGPQLAQNIYKLIATPHSDSGVGADLPQQVSTWEDYYTYLNTRYQEGTLGDSVTIINIAKNNQGDIVESQHHYSPVTIGLSVNKKLNERWSLETGLQYTFLKSDFTTGNDFRIQETQRIHYIGIPFRVSYRWGNFRNFSLYSTAGMQLDIPLKGTLQTSHITDSIPMSMGRQSLNVPLQWSINASTGVQYHFTPRISLYIEPTVNYYIPDGSGLRTIRKEHPVTFTVPVGLRFSW</sequence>
<keyword evidence="6" id="KW-0472">Membrane</keyword>
<dbReference type="GO" id="GO:0003677">
    <property type="term" value="F:DNA binding"/>
    <property type="evidence" value="ECO:0007669"/>
    <property type="project" value="InterPro"/>
</dbReference>
<reference evidence="10 11" key="1">
    <citation type="submission" date="2013-04" db="EMBL/GenBank/DDBJ databases">
        <title>The Genome Sequence of Parabacteroides goldsteinii DSM 19448.</title>
        <authorList>
            <consortium name="The Broad Institute Genomics Platform"/>
            <person name="Earl A."/>
            <person name="Ward D."/>
            <person name="Feldgarden M."/>
            <person name="Gevers D."/>
            <person name="Martens E."/>
            <person name="Sakamoto M."/>
            <person name="Benno Y."/>
            <person name="Song Y."/>
            <person name="Liu C."/>
            <person name="Lee J."/>
            <person name="Bolanos M."/>
            <person name="Vaisanen M.L."/>
            <person name="Finegold S.M."/>
            <person name="Walker B."/>
            <person name="Young S."/>
            <person name="Zeng Q."/>
            <person name="Gargeya S."/>
            <person name="Fitzgerald M."/>
            <person name="Haas B."/>
            <person name="Abouelleil A."/>
            <person name="Allen A.W."/>
            <person name="Alvarado L."/>
            <person name="Arachchi H.M."/>
            <person name="Berlin A.M."/>
            <person name="Chapman S.B."/>
            <person name="Gainer-Dewar J."/>
            <person name="Goldberg J."/>
            <person name="Griggs A."/>
            <person name="Gujja S."/>
            <person name="Hansen M."/>
            <person name="Howarth C."/>
            <person name="Imamovic A."/>
            <person name="Ireland A."/>
            <person name="Larimer J."/>
            <person name="McCowan C."/>
            <person name="Murphy C."/>
            <person name="Pearson M."/>
            <person name="Poon T.W."/>
            <person name="Priest M."/>
            <person name="Roberts A."/>
            <person name="Saif S."/>
            <person name="Shea T."/>
            <person name="Sisk P."/>
            <person name="Sykes S."/>
            <person name="Wortman J."/>
            <person name="Nusbaum C."/>
            <person name="Birren B."/>
        </authorList>
    </citation>
    <scope>NUCLEOTIDE SEQUENCE [LARGE SCALE GENOMIC DNA]</scope>
    <source>
        <strain evidence="10 11">DSM 19448</strain>
    </source>
</reference>
<gene>
    <name evidence="10" type="ORF">HMPREF1535_02118</name>
</gene>
<feature type="domain" description="Outer membrane protein beta-barrel" evidence="9">
    <location>
        <begin position="387"/>
        <end position="517"/>
    </location>
</feature>
<keyword evidence="2" id="KW-0805">Transcription regulation</keyword>
<feature type="domain" description="RNA polymerase sigma factor 70 region 4 type 2" evidence="8">
    <location>
        <begin position="121"/>
        <end position="173"/>
    </location>
</feature>
<feature type="compositionally biased region" description="Basic and acidic residues" evidence="5">
    <location>
        <begin position="217"/>
        <end position="232"/>
    </location>
</feature>
<keyword evidence="4" id="KW-0804">Transcription</keyword>
<comment type="caution">
    <text evidence="10">The sequence shown here is derived from an EMBL/GenBank/DDBJ whole genome shotgun (WGS) entry which is preliminary data.</text>
</comment>
<dbReference type="InterPro" id="IPR011250">
    <property type="entry name" value="OMP/PagP_B-barrel"/>
</dbReference>
<dbReference type="InterPro" id="IPR013324">
    <property type="entry name" value="RNA_pol_sigma_r3/r4-like"/>
</dbReference>
<dbReference type="CDD" id="cd06171">
    <property type="entry name" value="Sigma70_r4"/>
    <property type="match status" value="1"/>
</dbReference>
<keyword evidence="3" id="KW-0731">Sigma factor</keyword>
<dbReference type="PANTHER" id="PTHR43133">
    <property type="entry name" value="RNA POLYMERASE ECF-TYPE SIGMA FACTO"/>
    <property type="match status" value="1"/>
</dbReference>
<feature type="region of interest" description="Disordered" evidence="5">
    <location>
        <begin position="207"/>
        <end position="239"/>
    </location>
</feature>
<dbReference type="InterPro" id="IPR014284">
    <property type="entry name" value="RNA_pol_sigma-70_dom"/>
</dbReference>
<dbReference type="Pfam" id="PF04542">
    <property type="entry name" value="Sigma70_r2"/>
    <property type="match status" value="1"/>
</dbReference>
<evidence type="ECO:0000259" key="9">
    <source>
        <dbReference type="Pfam" id="PF13568"/>
    </source>
</evidence>
<dbReference type="Pfam" id="PF13568">
    <property type="entry name" value="OMP_b-brl_2"/>
    <property type="match status" value="1"/>
</dbReference>
<dbReference type="EMBL" id="AQHV01000011">
    <property type="protein sequence ID" value="KKB56145.1"/>
    <property type="molecule type" value="Genomic_DNA"/>
</dbReference>
<dbReference type="HOGENOM" id="CLU_042247_0_0_10"/>
<keyword evidence="6" id="KW-0812">Transmembrane</keyword>
<evidence type="ECO:0000259" key="8">
    <source>
        <dbReference type="Pfam" id="PF08281"/>
    </source>
</evidence>
<dbReference type="Pfam" id="PF08281">
    <property type="entry name" value="Sigma70_r4_2"/>
    <property type="match status" value="1"/>
</dbReference>
<dbReference type="AlphaFoldDB" id="A0A0F5JF49"/>
<feature type="transmembrane region" description="Helical" evidence="6">
    <location>
        <begin position="178"/>
        <end position="199"/>
    </location>
</feature>
<dbReference type="Proteomes" id="UP000033047">
    <property type="component" value="Unassembled WGS sequence"/>
</dbReference>
<organism evidence="10 11">
    <name type="scientific">Parabacteroides goldsteinii DSM 19448 = WAL 12034</name>
    <dbReference type="NCBI Taxonomy" id="927665"/>
    <lineage>
        <taxon>Bacteria</taxon>
        <taxon>Pseudomonadati</taxon>
        <taxon>Bacteroidota</taxon>
        <taxon>Bacteroidia</taxon>
        <taxon>Bacteroidales</taxon>
        <taxon>Tannerellaceae</taxon>
        <taxon>Parabacteroides</taxon>
    </lineage>
</organism>
<name>A0A0F5JF49_9BACT</name>
<protein>
    <submittedName>
        <fullName evidence="10">Sigma-70 family RNA polymerase sigma factor</fullName>
    </submittedName>
</protein>
<dbReference type="InterPro" id="IPR025665">
    <property type="entry name" value="Beta-barrel_OMP_2"/>
</dbReference>
<comment type="similarity">
    <text evidence="1">Belongs to the sigma-70 factor family. ECF subfamily.</text>
</comment>
<dbReference type="InterPro" id="IPR039425">
    <property type="entry name" value="RNA_pol_sigma-70-like"/>
</dbReference>
<dbReference type="GO" id="GO:0016987">
    <property type="term" value="F:sigma factor activity"/>
    <property type="evidence" value="ECO:0007669"/>
    <property type="project" value="UniProtKB-KW"/>
</dbReference>
<evidence type="ECO:0000256" key="4">
    <source>
        <dbReference type="ARBA" id="ARBA00023163"/>
    </source>
</evidence>
<dbReference type="SUPFAM" id="SSF56925">
    <property type="entry name" value="OMPA-like"/>
    <property type="match status" value="1"/>
</dbReference>
<keyword evidence="6" id="KW-1133">Transmembrane helix</keyword>
<evidence type="ECO:0000256" key="1">
    <source>
        <dbReference type="ARBA" id="ARBA00010641"/>
    </source>
</evidence>
<evidence type="ECO:0000313" key="11">
    <source>
        <dbReference type="Proteomes" id="UP000033047"/>
    </source>
</evidence>
<evidence type="ECO:0000259" key="7">
    <source>
        <dbReference type="Pfam" id="PF04542"/>
    </source>
</evidence>
<feature type="domain" description="RNA polymerase sigma-70 region 2" evidence="7">
    <location>
        <begin position="26"/>
        <end position="91"/>
    </location>
</feature>
<evidence type="ECO:0000256" key="6">
    <source>
        <dbReference type="SAM" id="Phobius"/>
    </source>
</evidence>
<dbReference type="InterPro" id="IPR013325">
    <property type="entry name" value="RNA_pol_sigma_r2"/>
</dbReference>
<evidence type="ECO:0000256" key="3">
    <source>
        <dbReference type="ARBA" id="ARBA00023082"/>
    </source>
</evidence>
<proteinExistence type="inferred from homology"/>
<dbReference type="PATRIC" id="fig|927665.4.peg.2176"/>
<dbReference type="NCBIfam" id="TIGR02937">
    <property type="entry name" value="sigma70-ECF"/>
    <property type="match status" value="1"/>
</dbReference>
<dbReference type="InterPro" id="IPR007627">
    <property type="entry name" value="RNA_pol_sigma70_r2"/>
</dbReference>
<evidence type="ECO:0000256" key="5">
    <source>
        <dbReference type="SAM" id="MobiDB-lite"/>
    </source>
</evidence>